<dbReference type="Pfam" id="PF00501">
    <property type="entry name" value="AMP-binding"/>
    <property type="match status" value="1"/>
</dbReference>
<comment type="catalytic activity">
    <reaction evidence="3">
        <text>3-(methylsulfanyl)propanoate + ATP + CoA = 3-(methylsulfanyl)propanoyl-CoA + AMP + diphosphate</text>
        <dbReference type="Rhea" id="RHEA:43052"/>
        <dbReference type="ChEBI" id="CHEBI:30616"/>
        <dbReference type="ChEBI" id="CHEBI:33019"/>
        <dbReference type="ChEBI" id="CHEBI:49016"/>
        <dbReference type="ChEBI" id="CHEBI:57287"/>
        <dbReference type="ChEBI" id="CHEBI:82815"/>
        <dbReference type="ChEBI" id="CHEBI:456215"/>
        <dbReference type="EC" id="6.2.1.44"/>
    </reaction>
    <physiologicalReaction direction="left-to-right" evidence="3">
        <dbReference type="Rhea" id="RHEA:43053"/>
    </physiologicalReaction>
</comment>
<dbReference type="GO" id="GO:0031956">
    <property type="term" value="F:medium-chain fatty acid-CoA ligase activity"/>
    <property type="evidence" value="ECO:0007669"/>
    <property type="project" value="TreeGrafter"/>
</dbReference>
<dbReference type="EC" id="6.2.1.44" evidence="4"/>
<proteinExistence type="inferred from homology"/>
<dbReference type="InterPro" id="IPR020845">
    <property type="entry name" value="AMP-binding_CS"/>
</dbReference>
<dbReference type="NCBIfam" id="NF009233">
    <property type="entry name" value="PRK12583.1"/>
    <property type="match status" value="1"/>
</dbReference>
<dbReference type="AlphaFoldDB" id="A0A318TPC0"/>
<dbReference type="EMBL" id="QJTI01000021">
    <property type="protein sequence ID" value="PYF01439.1"/>
    <property type="molecule type" value="Genomic_DNA"/>
</dbReference>
<comment type="similarity">
    <text evidence="1">Belongs to the ATP-dependent AMP-binding enzyme family.</text>
</comment>
<dbReference type="Gene3D" id="3.40.50.12780">
    <property type="entry name" value="N-terminal domain of ligase-like"/>
    <property type="match status" value="1"/>
</dbReference>
<feature type="domain" description="AMP-binding enzyme C-terminal" evidence="7">
    <location>
        <begin position="467"/>
        <end position="542"/>
    </location>
</feature>
<name>A0A318TPC0_9BRAD</name>
<accession>A0A318TPC0</accession>
<keyword evidence="2" id="KW-0436">Ligase</keyword>
<dbReference type="FunFam" id="3.30.300.30:FF:000008">
    <property type="entry name" value="2,3-dihydroxybenzoate-AMP ligase"/>
    <property type="match status" value="1"/>
</dbReference>
<organism evidence="8 9">
    <name type="scientific">Rhodopseudomonas faecalis</name>
    <dbReference type="NCBI Taxonomy" id="99655"/>
    <lineage>
        <taxon>Bacteria</taxon>
        <taxon>Pseudomonadati</taxon>
        <taxon>Pseudomonadota</taxon>
        <taxon>Alphaproteobacteria</taxon>
        <taxon>Hyphomicrobiales</taxon>
        <taxon>Nitrobacteraceae</taxon>
        <taxon>Rhodopseudomonas</taxon>
    </lineage>
</organism>
<evidence type="ECO:0000313" key="9">
    <source>
        <dbReference type="Proteomes" id="UP000248148"/>
    </source>
</evidence>
<sequence>MTDKTVSYVCGVSDAPLLGITIGQALDLAAQRWPDREALVSPSHDTRWTWREFADRVDALASGFLALGLERGARIGIWSMNRPEWTLTQFAAAKAGLILVTINPAYRLSELEFALAKVGCAAVVTATAFKTSQYMEMLNTLIPELASATPGALQSQKLPNLRAVIQIGGPKCPGTIAFDDVAQMGSARHREAIVKLGEQLQFDDPVNIQFTSGTTGSPKGVTLTHHNILNNGYFVGRAMRLTEIDRICIPVPLYHCFGMVMGNLASVATGATMVYPGEGFDPLITLQTASQEKCTALYGVPTMFIAELDHPEFASFDLSTLRTGIMAGAPCPVEVMRRVNELMNMREVTIAYGMTETSPVSFQSAVDDPLERRVSTVGRIHPHVEVKVIDQEGRIVPRGERGELCTRGYSVMLGYWGEAEKTADVLDKAGWMHTGDLAVIDEEGFCNIVGRIKDMVIRGGENLYPREIEEFLFRHPKILDVQIFGVADDRFGEELCAWVRVRPGETLSADEVRAFCQGQIAHNKIPRYIEFVEGFPMTVTGKIQKFAMREKVEAKLGLKAAKTA</sequence>
<dbReference type="Pfam" id="PF13193">
    <property type="entry name" value="AMP-binding_C"/>
    <property type="match status" value="1"/>
</dbReference>
<evidence type="ECO:0000256" key="5">
    <source>
        <dbReference type="ARBA" id="ARBA00067668"/>
    </source>
</evidence>
<evidence type="ECO:0000256" key="1">
    <source>
        <dbReference type="ARBA" id="ARBA00006432"/>
    </source>
</evidence>
<dbReference type="InterPro" id="IPR000873">
    <property type="entry name" value="AMP-dep_synth/lig_dom"/>
</dbReference>
<evidence type="ECO:0000256" key="4">
    <source>
        <dbReference type="ARBA" id="ARBA00066616"/>
    </source>
</evidence>
<evidence type="ECO:0000256" key="3">
    <source>
        <dbReference type="ARBA" id="ARBA00051915"/>
    </source>
</evidence>
<protein>
    <recommendedName>
        <fullName evidence="5">3-methylmercaptopropionyl-CoA ligase</fullName>
        <ecNumber evidence="4">6.2.1.44</ecNumber>
    </recommendedName>
</protein>
<dbReference type="SUPFAM" id="SSF56801">
    <property type="entry name" value="Acetyl-CoA synthetase-like"/>
    <property type="match status" value="1"/>
</dbReference>
<dbReference type="PANTHER" id="PTHR43201:SF5">
    <property type="entry name" value="MEDIUM-CHAIN ACYL-COA LIGASE ACSF2, MITOCHONDRIAL"/>
    <property type="match status" value="1"/>
</dbReference>
<dbReference type="CDD" id="cd05917">
    <property type="entry name" value="FACL_like_2"/>
    <property type="match status" value="1"/>
</dbReference>
<evidence type="ECO:0000313" key="8">
    <source>
        <dbReference type="EMBL" id="PYF01439.1"/>
    </source>
</evidence>
<dbReference type="FunFam" id="3.40.50.12780:FF:000003">
    <property type="entry name" value="Long-chain-fatty-acid--CoA ligase FadD"/>
    <property type="match status" value="1"/>
</dbReference>
<dbReference type="Gene3D" id="3.30.300.30">
    <property type="match status" value="1"/>
</dbReference>
<evidence type="ECO:0000259" key="7">
    <source>
        <dbReference type="Pfam" id="PF13193"/>
    </source>
</evidence>
<dbReference type="GO" id="GO:0006631">
    <property type="term" value="P:fatty acid metabolic process"/>
    <property type="evidence" value="ECO:0007669"/>
    <property type="project" value="TreeGrafter"/>
</dbReference>
<dbReference type="InterPro" id="IPR042099">
    <property type="entry name" value="ANL_N_sf"/>
</dbReference>
<dbReference type="InterPro" id="IPR025110">
    <property type="entry name" value="AMP-bd_C"/>
</dbReference>
<dbReference type="PROSITE" id="PS00455">
    <property type="entry name" value="AMP_BINDING"/>
    <property type="match status" value="1"/>
</dbReference>
<comment type="caution">
    <text evidence="8">The sequence shown here is derived from an EMBL/GenBank/DDBJ whole genome shotgun (WGS) entry which is preliminary data.</text>
</comment>
<dbReference type="OrthoDB" id="9803968at2"/>
<dbReference type="RefSeq" id="WP_110781973.1">
    <property type="nucleotide sequence ID" value="NZ_QJTI01000021.1"/>
</dbReference>
<dbReference type="InterPro" id="IPR045851">
    <property type="entry name" value="AMP-bd_C_sf"/>
</dbReference>
<reference evidence="8 9" key="1">
    <citation type="submission" date="2018-06" db="EMBL/GenBank/DDBJ databases">
        <title>Genomic Encyclopedia of Archaeal and Bacterial Type Strains, Phase II (KMG-II): from individual species to whole genera.</title>
        <authorList>
            <person name="Goeker M."/>
        </authorList>
    </citation>
    <scope>NUCLEOTIDE SEQUENCE [LARGE SCALE GENOMIC DNA]</scope>
    <source>
        <strain evidence="8 9">JCM 11668</strain>
    </source>
</reference>
<dbReference type="PANTHER" id="PTHR43201">
    <property type="entry name" value="ACYL-COA SYNTHETASE"/>
    <property type="match status" value="1"/>
</dbReference>
<keyword evidence="9" id="KW-1185">Reference proteome</keyword>
<dbReference type="Proteomes" id="UP000248148">
    <property type="component" value="Unassembled WGS sequence"/>
</dbReference>
<evidence type="ECO:0000259" key="6">
    <source>
        <dbReference type="Pfam" id="PF00501"/>
    </source>
</evidence>
<gene>
    <name evidence="8" type="ORF">BJ122_1217</name>
</gene>
<evidence type="ECO:0000256" key="2">
    <source>
        <dbReference type="ARBA" id="ARBA00022598"/>
    </source>
</evidence>
<feature type="domain" description="AMP-dependent synthetase/ligase" evidence="6">
    <location>
        <begin position="28"/>
        <end position="416"/>
    </location>
</feature>